<evidence type="ECO:0000313" key="1">
    <source>
        <dbReference type="EMBL" id="UXD87805.1"/>
    </source>
</evidence>
<sequence>MSKRALEYFDILAAKKAYSEGGNITSLLRQQKNSDTNTAEIIEAAYDLQAGSYIRYVENNLETSALYSAELAHILSQYIKPNSSLLDVGTGELTTLSLLLPELEQKPDNVFAFDISWSRIHKGICFAQKSMGEDFQLLTPFVGEIGEIPLLDKSINITTSSHALEPNGGRVKELIEELFRVTIDKLVLFEPCYETNSKEGKERMDKLGYIKNIDGIVEELGGEVIEKIALNSIINPLNPTTCFVIKVPTNSIQPNNTADSIFSVPGTNIPLQQEDNVYHASQTGLSYPILKNIPVLKSNCAILTTALLD</sequence>
<dbReference type="EMBL" id="CP054475">
    <property type="protein sequence ID" value="UXD87805.1"/>
    <property type="molecule type" value="Genomic_DNA"/>
</dbReference>
<dbReference type="SUPFAM" id="SSF53335">
    <property type="entry name" value="S-adenosyl-L-methionine-dependent methyltransferases"/>
    <property type="match status" value="1"/>
</dbReference>
<proteinExistence type="predicted"/>
<keyword evidence="2" id="KW-1185">Reference proteome</keyword>
<evidence type="ECO:0000313" key="2">
    <source>
        <dbReference type="Proteomes" id="UP001065322"/>
    </source>
</evidence>
<reference evidence="2" key="1">
    <citation type="submission" date="2020-06" db="EMBL/GenBank/DDBJ databases">
        <title>Thalassolituus marinus alknpb1M-1, a hydrocarbon-degrading bacterium isolated from the deep-sea overlying water using an in-situ strategy from the South China Sea basin.</title>
        <authorList>
            <person name="Dong C."/>
            <person name="Chen Y."/>
            <person name="Shao Z."/>
        </authorList>
    </citation>
    <scope>NUCLEOTIDE SEQUENCE [LARGE SCALE GENOMIC DNA]</scope>
    <source>
        <strain evidence="2">alknpb1M-1</strain>
    </source>
</reference>
<organism evidence="1 2">
    <name type="scientific">Thalassolituus hydrocarboniclasticus</name>
    <dbReference type="NCBI Taxonomy" id="2742796"/>
    <lineage>
        <taxon>Bacteria</taxon>
        <taxon>Pseudomonadati</taxon>
        <taxon>Pseudomonadota</taxon>
        <taxon>Gammaproteobacteria</taxon>
        <taxon>Oceanospirillales</taxon>
        <taxon>Oceanospirillaceae</taxon>
        <taxon>Thalassolituus</taxon>
    </lineage>
</organism>
<protein>
    <recommendedName>
        <fullName evidence="3">Methyltransferase domain-containing protein</fullName>
    </recommendedName>
</protein>
<dbReference type="InterPro" id="IPR029063">
    <property type="entry name" value="SAM-dependent_MTases_sf"/>
</dbReference>
<dbReference type="Gene3D" id="3.40.50.150">
    <property type="entry name" value="Vaccinia Virus protein VP39"/>
    <property type="match status" value="1"/>
</dbReference>
<evidence type="ECO:0008006" key="3">
    <source>
        <dbReference type="Google" id="ProtNLM"/>
    </source>
</evidence>
<gene>
    <name evidence="1" type="ORF">HUF19_10315</name>
</gene>
<dbReference type="Proteomes" id="UP001065322">
    <property type="component" value="Chromosome"/>
</dbReference>
<name>A0ABY6AD86_9GAMM</name>
<dbReference type="RefSeq" id="WP_260996584.1">
    <property type="nucleotide sequence ID" value="NZ_CP054475.1"/>
</dbReference>
<accession>A0ABY6AD86</accession>